<evidence type="ECO:0000313" key="4">
    <source>
        <dbReference type="Proteomes" id="UP000008143"/>
    </source>
</evidence>
<dbReference type="Gene3D" id="1.25.10.10">
    <property type="entry name" value="Leucine-rich Repeat Variant"/>
    <property type="match status" value="1"/>
</dbReference>
<evidence type="ECO:0000313" key="3">
    <source>
        <dbReference type="Ensembl" id="ENSXETP00000023801"/>
    </source>
</evidence>
<dbReference type="Pfam" id="PF08389">
    <property type="entry name" value="Xpo1"/>
    <property type="match status" value="1"/>
</dbReference>
<dbReference type="OMA" id="HAQIPFI"/>
<dbReference type="SUPFAM" id="SSF48371">
    <property type="entry name" value="ARM repeat"/>
    <property type="match status" value="1"/>
</dbReference>
<dbReference type="InterPro" id="IPR013598">
    <property type="entry name" value="Exportin-1/Importin-b-like"/>
</dbReference>
<dbReference type="InterPro" id="IPR045478">
    <property type="entry name" value="Exportin-5_C"/>
</dbReference>
<organism evidence="3">
    <name type="scientific">Xenopus tropicalis</name>
    <name type="common">Western clawed frog</name>
    <name type="synonym">Silurana tropicalis</name>
    <dbReference type="NCBI Taxonomy" id="8364"/>
    <lineage>
        <taxon>Eukaryota</taxon>
        <taxon>Metazoa</taxon>
        <taxon>Chordata</taxon>
        <taxon>Craniata</taxon>
        <taxon>Vertebrata</taxon>
        <taxon>Euteleostomi</taxon>
        <taxon>Amphibia</taxon>
        <taxon>Batrachia</taxon>
        <taxon>Anura</taxon>
        <taxon>Pipoidea</taxon>
        <taxon>Pipidae</taxon>
        <taxon>Xenopodinae</taxon>
        <taxon>Xenopus</taxon>
        <taxon>Silurana</taxon>
    </lineage>
</organism>
<dbReference type="Bgee" id="ENSXETG00000010884">
    <property type="expression patterns" value="Expressed in 2-cell stage embryo and 9 other cell types or tissues"/>
</dbReference>
<dbReference type="InterPro" id="IPR045065">
    <property type="entry name" value="XPO1/5"/>
</dbReference>
<dbReference type="AlphaFoldDB" id="A0A7D9NK13"/>
<evidence type="ECO:0000256" key="1">
    <source>
        <dbReference type="ARBA" id="ARBA00009466"/>
    </source>
</evidence>
<dbReference type="GeneTree" id="ENSGT00940000153408"/>
<dbReference type="Proteomes" id="UP000008143">
    <property type="component" value="Chromosome 5"/>
</dbReference>
<keyword evidence="4" id="KW-1185">Reference proteome</keyword>
<dbReference type="DNASU" id="549643"/>
<dbReference type="GO" id="GO:0005049">
    <property type="term" value="F:nuclear export signal receptor activity"/>
    <property type="evidence" value="ECO:0000318"/>
    <property type="project" value="GO_Central"/>
</dbReference>
<dbReference type="GO" id="GO:0003723">
    <property type="term" value="F:RNA binding"/>
    <property type="evidence" value="ECO:0000318"/>
    <property type="project" value="GO_Central"/>
</dbReference>
<evidence type="ECO:0000259" key="2">
    <source>
        <dbReference type="SMART" id="SM00913"/>
    </source>
</evidence>
<dbReference type="Ensembl" id="ENSXETT00000023801">
    <property type="protein sequence ID" value="ENSXETP00000023801"/>
    <property type="gene ID" value="ENSXETG00000010884"/>
</dbReference>
<dbReference type="KEGG" id="xtr:100487222"/>
<reference evidence="3" key="2">
    <citation type="submission" date="2011-06" db="UniProtKB">
        <authorList>
            <consortium name="Ensembl"/>
        </authorList>
    </citation>
    <scope>IDENTIFICATION</scope>
</reference>
<dbReference type="GeneID" id="100487222"/>
<evidence type="ECO:0000313" key="5">
    <source>
        <dbReference type="RefSeq" id="XP_031757698.1"/>
    </source>
</evidence>
<accession>A0A7D9NK13</accession>
<dbReference type="InterPro" id="IPR001494">
    <property type="entry name" value="Importin-beta_N"/>
</dbReference>
<dbReference type="FunFam" id="1.25.10.10:FF:001324">
    <property type="entry name" value="Exonuclease 3'-5' domain-containing 3"/>
    <property type="match status" value="1"/>
</dbReference>
<dbReference type="PANTHER" id="PTHR11223:SF17">
    <property type="entry name" value="EXONUCLEASE 3'-5' DOMAIN-CONTAINING 3"/>
    <property type="match status" value="1"/>
</dbReference>
<dbReference type="GO" id="GO:0031267">
    <property type="term" value="F:small GTPase binding"/>
    <property type="evidence" value="ECO:0007669"/>
    <property type="project" value="InterPro"/>
</dbReference>
<dbReference type="InterPro" id="IPR016024">
    <property type="entry name" value="ARM-type_fold"/>
</dbReference>
<dbReference type="PANTHER" id="PTHR11223">
    <property type="entry name" value="EXPORTIN 1/5"/>
    <property type="match status" value="1"/>
</dbReference>
<reference evidence="5" key="3">
    <citation type="submission" date="2025-04" db="UniProtKB">
        <authorList>
            <consortium name="RefSeq"/>
        </authorList>
    </citation>
    <scope>IDENTIFICATION</scope>
    <source>
        <strain evidence="5">Nigerian</strain>
        <tissue evidence="5">Liver and blood</tissue>
    </source>
</reference>
<dbReference type="GO" id="GO:0005737">
    <property type="term" value="C:cytoplasm"/>
    <property type="evidence" value="ECO:0000318"/>
    <property type="project" value="GO_Central"/>
</dbReference>
<gene>
    <name evidence="3 5 6" type="primary">xpo5.2</name>
</gene>
<dbReference type="AGR" id="Xenbase:XB-GENE-996403"/>
<dbReference type="InterPro" id="IPR011989">
    <property type="entry name" value="ARM-like"/>
</dbReference>
<dbReference type="CTD" id="100487222"/>
<evidence type="ECO:0000313" key="6">
    <source>
        <dbReference type="Xenbase" id="XB-GENE-996403"/>
    </source>
</evidence>
<proteinExistence type="inferred from homology"/>
<dbReference type="GO" id="GO:0006611">
    <property type="term" value="P:protein export from nucleus"/>
    <property type="evidence" value="ECO:0007669"/>
    <property type="project" value="InterPro"/>
</dbReference>
<dbReference type="Pfam" id="PF19273">
    <property type="entry name" value="Exportin-5"/>
    <property type="match status" value="1"/>
</dbReference>
<dbReference type="GO" id="GO:0006405">
    <property type="term" value="P:RNA export from nucleus"/>
    <property type="evidence" value="ECO:0000318"/>
    <property type="project" value="GO_Central"/>
</dbReference>
<reference evidence="3" key="1">
    <citation type="journal article" date="2010" name="Science">
        <title>The genome of the Western clawed frog Xenopus tropicalis.</title>
        <authorList>
            <person name="Hellsten U."/>
            <person name="Harland R.M."/>
            <person name="Gilchrist M.J."/>
            <person name="Hendrix D."/>
            <person name="Jurka J."/>
            <person name="Kapitonov V."/>
            <person name="Ovcharenko I."/>
            <person name="Putnam N.H."/>
            <person name="Shu S."/>
            <person name="Taher L."/>
            <person name="Blitz I.L."/>
            <person name="Blumberg B."/>
            <person name="Dichmann D.S."/>
            <person name="Dubchak I."/>
            <person name="Amaya E."/>
            <person name="Detter J.C."/>
            <person name="Fletcher R."/>
            <person name="Gerhard D.S."/>
            <person name="Goodstein D."/>
            <person name="Graves T."/>
            <person name="Grigoriev I.V."/>
            <person name="Grimwood J."/>
            <person name="Kawashima T."/>
            <person name="Lindquist E."/>
            <person name="Lucas S.M."/>
            <person name="Mead P.E."/>
            <person name="Mitros T."/>
            <person name="Ogino H."/>
            <person name="Ohta Y."/>
            <person name="Poliakov A.V."/>
            <person name="Pollet N."/>
            <person name="Robert J."/>
            <person name="Salamov A."/>
            <person name="Sater A.K."/>
            <person name="Schmutz J."/>
            <person name="Terry A."/>
            <person name="Vize P.D."/>
            <person name="Warren W.C."/>
            <person name="Wells D."/>
            <person name="Wills A."/>
            <person name="Wilson R.K."/>
            <person name="Zimmerman L.B."/>
            <person name="Zorn A.M."/>
            <person name="Grainger R."/>
            <person name="Grammer T."/>
            <person name="Khokha M.K."/>
            <person name="Richardson P.M."/>
            <person name="Rokhsar D.S."/>
        </authorList>
    </citation>
    <scope>NUCLEOTIDE SEQUENCE [LARGE SCALE GENOMIC DNA]</scope>
    <source>
        <strain evidence="3">Nigerian</strain>
    </source>
</reference>
<dbReference type="Xenbase" id="XB-GENE-996403">
    <property type="gene designation" value="xpo5.2"/>
</dbReference>
<comment type="similarity">
    <text evidence="1">Belongs to the exportin family.</text>
</comment>
<sequence>MAEPVQRERMVEALCEQLVRSVSVIMEPESSQECRLKALKFCEEFKERSPLCVPCGLQLSNRSHSPCVRHFGLHVLEHVIKFRWNVMPLGDRVFVKNRMMLLISYGIHPILEEKGHIKDVIARVVVEIIKREWPWNWLGMVNELAFTANFGDAQMELVMFILLRLAEDLGPFETRPIWCLKELHKSLGANMGKIYDFILIVLQRCEQNHQNLTQGQFRVAAAALRTLAGYIKCLPTRLIMADNCTLLWLLCVLLNVPELQMEAAECLLLAVNKKGLLLEERVPLLILFREDALRYILTAAQLADSDPLQERNYVILKMIGQILCDLGNQLCALTQVTAFEVKTPETFDRYLEALLSLTRHPSLFLTSSAFVIWGTLFSHRVLSHDPQLTAAIPDVLRAAMVSIVKVGYPSMDNSPSCEYSRLDFDDDTEFNTFFLSFRKQMGIVVRSLCRLDTRTVLHVATEWMRHQLSAPLDPGPHNATSVEALCSPHSPSFLHWEAMSFFCSEVFAQLCRPLSAEEALLREGVRLLQRVISYETKDPLIVSCVLTNLASLLPLIAHAGHLMPLVLQKLLSAAGFADTDGVTVPRTVLRNIRSCAGTLLQTVCVTFPDLVGPCFEVLHTRIKALLGQERLLTGAERCALMGALVLASNHFKNYSRQRSILEELLRPAVSMLLSEEMQRVLSGPREFISFLNNPGSENQEEGDDGGRLSYSKLCYCADTLLAAIRKSRRPNQFTEATAGGFVKGRTPNGAVFLNPCAGELLKVLDRLLVLIRTMNSLYLPEVMTKMAETVCQSGLEVENKSIMDCSQPIMGESVPPVTVPEQLQGPYNSLYKACCQILGKCGPSMPHEFYSVPDLASRLLSSAFTNLDYVSDLHLRHIVNDLVTPLLFYCPSKKYESVVLPILRPLLMSLYQRLSQKWLCINQRTTSSEEDLLEEESESQDDLMVRLLSRTVVQFIYICCKATATIYHSDADGAFVPRVEQAGAEDQEALTAPVDHLLHSMKLSNLGQFLLKNEEVYTALLLMAYSSLMWKDPQTCNMAATRLCWSLLSQMMAVSLPADAAVCYFASVLCGLQANGHCKSCTDPLVLLAFEFYVALRPKYPELRGLMERVPQTQRHVLVQFDEDIVSPKQKKKKLKEQFRNLLTGCIGKPLADQFYKVHIQHLPAGFKGTSGPVLEPDSVPISCSLDPTH</sequence>
<name>A0A7D9NK13_XENTR</name>
<dbReference type="GO" id="GO:0005634">
    <property type="term" value="C:nucleus"/>
    <property type="evidence" value="ECO:0000318"/>
    <property type="project" value="GO_Central"/>
</dbReference>
<protein>
    <submittedName>
        <fullName evidence="3">Exportin 5, gene 2</fullName>
    </submittedName>
    <submittedName>
        <fullName evidence="5">Exportin-5</fullName>
    </submittedName>
</protein>
<dbReference type="OrthoDB" id="2215036at2759"/>
<dbReference type="SMART" id="SM00913">
    <property type="entry name" value="IBN_N"/>
    <property type="match status" value="1"/>
</dbReference>
<feature type="domain" description="Importin N-terminal" evidence="2">
    <location>
        <begin position="38"/>
        <end position="105"/>
    </location>
</feature>
<dbReference type="RefSeq" id="XP_031757698.1">
    <property type="nucleotide sequence ID" value="XM_031901838.1"/>
</dbReference>